<organism evidence="2 3">
    <name type="scientific">Sclerotinia sclerotiorum (strain ATCC 18683 / 1980 / Ss-1)</name>
    <name type="common">White mold</name>
    <name type="synonym">Whetzelinia sclerotiorum</name>
    <dbReference type="NCBI Taxonomy" id="665079"/>
    <lineage>
        <taxon>Eukaryota</taxon>
        <taxon>Fungi</taxon>
        <taxon>Dikarya</taxon>
        <taxon>Ascomycota</taxon>
        <taxon>Pezizomycotina</taxon>
        <taxon>Leotiomycetes</taxon>
        <taxon>Helotiales</taxon>
        <taxon>Sclerotiniaceae</taxon>
        <taxon>Sclerotinia</taxon>
    </lineage>
</organism>
<dbReference type="RefSeq" id="XP_001590581.1">
    <property type="nucleotide sequence ID" value="XM_001590531.1"/>
</dbReference>
<feature type="region of interest" description="Disordered" evidence="1">
    <location>
        <begin position="1"/>
        <end position="64"/>
    </location>
</feature>
<evidence type="ECO:0000256" key="1">
    <source>
        <dbReference type="SAM" id="MobiDB-lite"/>
    </source>
</evidence>
<reference evidence="3" key="1">
    <citation type="journal article" date="2011" name="PLoS Genet.">
        <title>Genomic analysis of the necrotrophic fungal pathogens Sclerotinia sclerotiorum and Botrytis cinerea.</title>
        <authorList>
            <person name="Amselem J."/>
            <person name="Cuomo C.A."/>
            <person name="van Kan J.A."/>
            <person name="Viaud M."/>
            <person name="Benito E.P."/>
            <person name="Couloux A."/>
            <person name="Coutinho P.M."/>
            <person name="de Vries R.P."/>
            <person name="Dyer P.S."/>
            <person name="Fillinger S."/>
            <person name="Fournier E."/>
            <person name="Gout L."/>
            <person name="Hahn M."/>
            <person name="Kohn L."/>
            <person name="Lapalu N."/>
            <person name="Plummer K.M."/>
            <person name="Pradier J.M."/>
            <person name="Quevillon E."/>
            <person name="Sharon A."/>
            <person name="Simon A."/>
            <person name="ten Have A."/>
            <person name="Tudzynski B."/>
            <person name="Tudzynski P."/>
            <person name="Wincker P."/>
            <person name="Andrew M."/>
            <person name="Anthouard V."/>
            <person name="Beever R.E."/>
            <person name="Beffa R."/>
            <person name="Benoit I."/>
            <person name="Bouzid O."/>
            <person name="Brault B."/>
            <person name="Chen Z."/>
            <person name="Choquer M."/>
            <person name="Collemare J."/>
            <person name="Cotton P."/>
            <person name="Danchin E.G."/>
            <person name="Da Silva C."/>
            <person name="Gautier A."/>
            <person name="Giraud C."/>
            <person name="Giraud T."/>
            <person name="Gonzalez C."/>
            <person name="Grossetete S."/>
            <person name="Guldener U."/>
            <person name="Henrissat B."/>
            <person name="Howlett B.J."/>
            <person name="Kodira C."/>
            <person name="Kretschmer M."/>
            <person name="Lappartient A."/>
            <person name="Leroch M."/>
            <person name="Levis C."/>
            <person name="Mauceli E."/>
            <person name="Neuveglise C."/>
            <person name="Oeser B."/>
            <person name="Pearson M."/>
            <person name="Poulain J."/>
            <person name="Poussereau N."/>
            <person name="Quesneville H."/>
            <person name="Rascle C."/>
            <person name="Schumacher J."/>
            <person name="Segurens B."/>
            <person name="Sexton A."/>
            <person name="Silva E."/>
            <person name="Sirven C."/>
            <person name="Soanes D.M."/>
            <person name="Talbot N.J."/>
            <person name="Templeton M."/>
            <person name="Yandava C."/>
            <person name="Yarden O."/>
            <person name="Zeng Q."/>
            <person name="Rollins J.A."/>
            <person name="Lebrun M.H."/>
            <person name="Dickman M."/>
        </authorList>
    </citation>
    <scope>NUCLEOTIDE SEQUENCE [LARGE SCALE GENOMIC DNA]</scope>
    <source>
        <strain evidence="3">ATCC 18683 / 1980 / Ss-1</strain>
    </source>
</reference>
<evidence type="ECO:0000313" key="2">
    <source>
        <dbReference type="EMBL" id="EDN92458.1"/>
    </source>
</evidence>
<dbReference type="HOGENOM" id="CLU_2868978_0_0_1"/>
<proteinExistence type="predicted"/>
<dbReference type="AlphaFoldDB" id="A7ESL6"/>
<dbReference type="KEGG" id="ssl:SS1G_08321"/>
<name>A7ESL6_SCLS1</name>
<dbReference type="GeneID" id="5486701"/>
<accession>A7ESL6</accession>
<evidence type="ECO:0000313" key="3">
    <source>
        <dbReference type="Proteomes" id="UP000001312"/>
    </source>
</evidence>
<gene>
    <name evidence="2" type="ORF">SS1G_08321</name>
</gene>
<keyword evidence="3" id="KW-1185">Reference proteome</keyword>
<dbReference type="Proteomes" id="UP000001312">
    <property type="component" value="Unassembled WGS sequence"/>
</dbReference>
<feature type="compositionally biased region" description="Basic and acidic residues" evidence="1">
    <location>
        <begin position="20"/>
        <end position="34"/>
    </location>
</feature>
<sequence length="64" mass="7249">MGEELDCLEKESRKKRRRGERGWDTRMRNEGGRGEEDEEDEDGGERSSGRGRGRGRGSGYGSSR</sequence>
<dbReference type="InParanoid" id="A7ESL6"/>
<protein>
    <submittedName>
        <fullName evidence="2">Uncharacterized protein</fullName>
    </submittedName>
</protein>
<dbReference type="EMBL" id="CH476631">
    <property type="protein sequence ID" value="EDN92458.1"/>
    <property type="molecule type" value="Genomic_DNA"/>
</dbReference>